<accession>A0A2V3DUB2</accession>
<feature type="domain" description="D-isomer specific 2-hydroxyacid dehydrogenase catalytic" evidence="5">
    <location>
        <begin position="38"/>
        <end position="343"/>
    </location>
</feature>
<keyword evidence="3" id="KW-0520">NAD</keyword>
<dbReference type="GO" id="GO:0016616">
    <property type="term" value="F:oxidoreductase activity, acting on the CH-OH group of donors, NAD or NADP as acceptor"/>
    <property type="evidence" value="ECO:0007669"/>
    <property type="project" value="InterPro"/>
</dbReference>
<dbReference type="Proteomes" id="UP000246303">
    <property type="component" value="Unassembled WGS sequence"/>
</dbReference>
<dbReference type="SUPFAM" id="SSF51735">
    <property type="entry name" value="NAD(P)-binding Rossmann-fold domains"/>
    <property type="match status" value="1"/>
</dbReference>
<name>A0A2V3DUB2_9MICC</name>
<dbReference type="InterPro" id="IPR029753">
    <property type="entry name" value="D-isomer_DH_CS"/>
</dbReference>
<evidence type="ECO:0000256" key="4">
    <source>
        <dbReference type="RuleBase" id="RU003719"/>
    </source>
</evidence>
<dbReference type="Pfam" id="PF00389">
    <property type="entry name" value="2-Hacid_dh"/>
    <property type="match status" value="1"/>
</dbReference>
<dbReference type="PANTHER" id="PTHR43761:SF1">
    <property type="entry name" value="D-ISOMER SPECIFIC 2-HYDROXYACID DEHYDROGENASE CATALYTIC DOMAIN-CONTAINING PROTEIN-RELATED"/>
    <property type="match status" value="1"/>
</dbReference>
<evidence type="ECO:0000256" key="1">
    <source>
        <dbReference type="ARBA" id="ARBA00005854"/>
    </source>
</evidence>
<evidence type="ECO:0000313" key="7">
    <source>
        <dbReference type="EMBL" id="PXA66762.1"/>
    </source>
</evidence>
<sequence length="347" mass="37115">MSTRTATTIAAESDSAVESVNKTLRAVYTDMDDVDFRAGVDRLREGGFEVDYLNTSDSAQIMAQAPDATALLVGYAEVTAVMMDAMPSLRIIALLSMGFNNVDIEAARERGIWVTNIPGAATEEVATHALALTLSLTRGLTFYSSAVQSGQWNARDSTVPPRLSQTRLGILGLGRIGTRLAELGGALFGEVVGYDPVLPDTPVIRQQLAAAGIRRTSLEEVRSTSTVLSLHMPLTPETEGMVDAAFLAQMPQGSYLINVSRGALIDSQALRESVNAKHLAGAGLDVLDEEPPTVSGHPLLGNPRILITPHVAYLSDFTDAEYVRQQAQNVLSWAAQGRPDSPVLELL</sequence>
<reference evidence="7 8" key="1">
    <citation type="submission" date="2018-05" db="EMBL/GenBank/DDBJ databases">
        <title>Genetic diversity of glacier-inhabiting Cryobacterium bacteria in China and description of Cryobacterium mengkeensis sp. nov. and Arthrobacter glacialis sp. nov.</title>
        <authorList>
            <person name="Liu Q."/>
            <person name="Xin Y.-H."/>
        </authorList>
    </citation>
    <scope>NUCLEOTIDE SEQUENCE [LARGE SCALE GENOMIC DNA]</scope>
    <source>
        <strain evidence="7 8">GP3</strain>
    </source>
</reference>
<dbReference type="OrthoDB" id="117809at2"/>
<comment type="similarity">
    <text evidence="1 4">Belongs to the D-isomer specific 2-hydroxyacid dehydrogenase family.</text>
</comment>
<evidence type="ECO:0000313" key="8">
    <source>
        <dbReference type="Proteomes" id="UP000246303"/>
    </source>
</evidence>
<keyword evidence="2 4" id="KW-0560">Oxidoreductase</keyword>
<dbReference type="GO" id="GO:0051287">
    <property type="term" value="F:NAD binding"/>
    <property type="evidence" value="ECO:0007669"/>
    <property type="project" value="InterPro"/>
</dbReference>
<evidence type="ECO:0000259" key="5">
    <source>
        <dbReference type="Pfam" id="PF00389"/>
    </source>
</evidence>
<proteinExistence type="inferred from homology"/>
<evidence type="ECO:0000256" key="3">
    <source>
        <dbReference type="ARBA" id="ARBA00023027"/>
    </source>
</evidence>
<keyword evidence="8" id="KW-1185">Reference proteome</keyword>
<dbReference type="InterPro" id="IPR006140">
    <property type="entry name" value="D-isomer_DH_NAD-bd"/>
</dbReference>
<dbReference type="RefSeq" id="WP_110105076.1">
    <property type="nucleotide sequence ID" value="NZ_JACBZZ010000001.1"/>
</dbReference>
<protein>
    <submittedName>
        <fullName evidence="7">2-hydroxyacid dehydrogenase</fullName>
    </submittedName>
</protein>
<dbReference type="Gene3D" id="3.40.50.720">
    <property type="entry name" value="NAD(P)-binding Rossmann-like Domain"/>
    <property type="match status" value="2"/>
</dbReference>
<dbReference type="InterPro" id="IPR029752">
    <property type="entry name" value="D-isomer_DH_CS1"/>
</dbReference>
<dbReference type="Pfam" id="PF02826">
    <property type="entry name" value="2-Hacid_dh_C"/>
    <property type="match status" value="1"/>
</dbReference>
<evidence type="ECO:0000259" key="6">
    <source>
        <dbReference type="Pfam" id="PF02826"/>
    </source>
</evidence>
<dbReference type="AlphaFoldDB" id="A0A2V3DUB2"/>
<dbReference type="InterPro" id="IPR006139">
    <property type="entry name" value="D-isomer_2_OHA_DH_cat_dom"/>
</dbReference>
<organism evidence="7 8">
    <name type="scientific">Arthrobacter psychrochitiniphilus</name>
    <dbReference type="NCBI Taxonomy" id="291045"/>
    <lineage>
        <taxon>Bacteria</taxon>
        <taxon>Bacillati</taxon>
        <taxon>Actinomycetota</taxon>
        <taxon>Actinomycetes</taxon>
        <taxon>Micrococcales</taxon>
        <taxon>Micrococcaceae</taxon>
        <taxon>Arthrobacter</taxon>
    </lineage>
</organism>
<dbReference type="PROSITE" id="PS00065">
    <property type="entry name" value="D_2_HYDROXYACID_DH_1"/>
    <property type="match status" value="1"/>
</dbReference>
<comment type="caution">
    <text evidence="7">The sequence shown here is derived from an EMBL/GenBank/DDBJ whole genome shotgun (WGS) entry which is preliminary data.</text>
</comment>
<dbReference type="InterPro" id="IPR043322">
    <property type="entry name" value="CtBP"/>
</dbReference>
<dbReference type="EMBL" id="QHLZ01000002">
    <property type="protein sequence ID" value="PXA66762.1"/>
    <property type="molecule type" value="Genomic_DNA"/>
</dbReference>
<dbReference type="PANTHER" id="PTHR43761">
    <property type="entry name" value="D-ISOMER SPECIFIC 2-HYDROXYACID DEHYDROGENASE FAMILY PROTEIN (AFU_ORTHOLOGUE AFUA_1G13630)"/>
    <property type="match status" value="1"/>
</dbReference>
<dbReference type="CDD" id="cd05299">
    <property type="entry name" value="CtBP_dh"/>
    <property type="match status" value="1"/>
</dbReference>
<gene>
    <name evidence="7" type="ORF">CVS29_04100</name>
</gene>
<feature type="domain" description="D-isomer specific 2-hydroxyacid dehydrogenase NAD-binding" evidence="6">
    <location>
        <begin position="130"/>
        <end position="312"/>
    </location>
</feature>
<dbReference type="InterPro" id="IPR050418">
    <property type="entry name" value="D-iso_2-hydroxyacid_DH_PdxB"/>
</dbReference>
<evidence type="ECO:0000256" key="2">
    <source>
        <dbReference type="ARBA" id="ARBA00023002"/>
    </source>
</evidence>
<dbReference type="GO" id="GO:0003714">
    <property type="term" value="F:transcription corepressor activity"/>
    <property type="evidence" value="ECO:0007669"/>
    <property type="project" value="InterPro"/>
</dbReference>
<dbReference type="PROSITE" id="PS00671">
    <property type="entry name" value="D_2_HYDROXYACID_DH_3"/>
    <property type="match status" value="1"/>
</dbReference>
<dbReference type="SUPFAM" id="SSF52283">
    <property type="entry name" value="Formate/glycerate dehydrogenase catalytic domain-like"/>
    <property type="match status" value="1"/>
</dbReference>
<dbReference type="InterPro" id="IPR036291">
    <property type="entry name" value="NAD(P)-bd_dom_sf"/>
</dbReference>